<evidence type="ECO:0000256" key="3">
    <source>
        <dbReference type="ARBA" id="ARBA00023125"/>
    </source>
</evidence>
<sequence>MNERSDQLYSAASLYYVQGETMESIAHQLQVSRSTVSRLLKEARDSGVVQITLARPSGPRSPLGDALGRMFGVRAHIVAVRDGVSDVTRLESVARTAGSLISDAVHDDMVIGTAWGTTLASVVQHLRPRDVRGTTVVQMNGGASPTSSGLPHVGAIMTQLADAFGSGFVHFPVPTFFDYAETKQAMWRERSVQNVVDLHGRIDLALFGVGALDAELPSHVYSAGYLDETDMRQLREQRVVGDVNTVFLREDGSWADIPINARASGMTPRDLQRIGRRICIVAGVAKAAPLLGALRARVATDLVVDEATARAVLARVQHTQA</sequence>
<dbReference type="InterPro" id="IPR007324">
    <property type="entry name" value="Sugar-bd_dom_put"/>
</dbReference>
<dbReference type="EMBL" id="JBHUFZ010000032">
    <property type="protein sequence ID" value="MFD1891173.1"/>
    <property type="molecule type" value="Genomic_DNA"/>
</dbReference>
<feature type="domain" description="RNA polymerase sigma-70 region 4" evidence="6">
    <location>
        <begin position="14"/>
        <end position="45"/>
    </location>
</feature>
<keyword evidence="4" id="KW-0804">Transcription</keyword>
<keyword evidence="2" id="KW-0805">Transcription regulation</keyword>
<dbReference type="Pfam" id="PF04198">
    <property type="entry name" value="Sugar-bind"/>
    <property type="match status" value="1"/>
</dbReference>
<reference evidence="8" key="1">
    <citation type="journal article" date="2019" name="Int. J. Syst. Evol. Microbiol.">
        <title>The Global Catalogue of Microorganisms (GCM) 10K type strain sequencing project: providing services to taxonomists for standard genome sequencing and annotation.</title>
        <authorList>
            <consortium name="The Broad Institute Genomics Platform"/>
            <consortium name="The Broad Institute Genome Sequencing Center for Infectious Disease"/>
            <person name="Wu L."/>
            <person name="Ma J."/>
        </authorList>
    </citation>
    <scope>NUCLEOTIDE SEQUENCE [LARGE SCALE GENOMIC DNA]</scope>
    <source>
        <strain evidence="8">CAIM 431</strain>
    </source>
</reference>
<dbReference type="InterPro" id="IPR007630">
    <property type="entry name" value="RNA_pol_sigma70_r4"/>
</dbReference>
<dbReference type="PANTHER" id="PTHR34294:SF1">
    <property type="entry name" value="TRANSCRIPTIONAL REGULATOR LSRR"/>
    <property type="match status" value="1"/>
</dbReference>
<evidence type="ECO:0000259" key="5">
    <source>
        <dbReference type="Pfam" id="PF04198"/>
    </source>
</evidence>
<protein>
    <submittedName>
        <fullName evidence="7">Sugar-binding transcriptional regulator</fullName>
    </submittedName>
</protein>
<gene>
    <name evidence="7" type="ORF">ACFSCS_13415</name>
</gene>
<evidence type="ECO:0000256" key="2">
    <source>
        <dbReference type="ARBA" id="ARBA00023015"/>
    </source>
</evidence>
<comment type="caution">
    <text evidence="7">The sequence shown here is derived from an EMBL/GenBank/DDBJ whole genome shotgun (WGS) entry which is preliminary data.</text>
</comment>
<keyword evidence="8" id="KW-1185">Reference proteome</keyword>
<comment type="similarity">
    <text evidence="1">Belongs to the SorC transcriptional regulatory family.</text>
</comment>
<dbReference type="InterPro" id="IPR051054">
    <property type="entry name" value="SorC_transcr_regulators"/>
</dbReference>
<proteinExistence type="inferred from homology"/>
<feature type="domain" description="Sugar-binding" evidence="5">
    <location>
        <begin position="63"/>
        <end position="314"/>
    </location>
</feature>
<evidence type="ECO:0000256" key="1">
    <source>
        <dbReference type="ARBA" id="ARBA00010466"/>
    </source>
</evidence>
<accession>A0ABW4RZU9</accession>
<evidence type="ECO:0000259" key="6">
    <source>
        <dbReference type="Pfam" id="PF04545"/>
    </source>
</evidence>
<dbReference type="PANTHER" id="PTHR34294">
    <property type="entry name" value="TRANSCRIPTIONAL REGULATOR-RELATED"/>
    <property type="match status" value="1"/>
</dbReference>
<dbReference type="SUPFAM" id="SSF100950">
    <property type="entry name" value="NagB/RpiA/CoA transferase-like"/>
    <property type="match status" value="1"/>
</dbReference>
<dbReference type="Pfam" id="PF04545">
    <property type="entry name" value="Sigma70_r4"/>
    <property type="match status" value="1"/>
</dbReference>
<dbReference type="RefSeq" id="WP_343875390.1">
    <property type="nucleotide sequence ID" value="NZ_BAAAIX010000033.1"/>
</dbReference>
<evidence type="ECO:0000313" key="8">
    <source>
        <dbReference type="Proteomes" id="UP001597326"/>
    </source>
</evidence>
<name>A0ABW4RZU9_9ACTN</name>
<evidence type="ECO:0000313" key="7">
    <source>
        <dbReference type="EMBL" id="MFD1891173.1"/>
    </source>
</evidence>
<evidence type="ECO:0000256" key="4">
    <source>
        <dbReference type="ARBA" id="ARBA00023163"/>
    </source>
</evidence>
<dbReference type="Gene3D" id="3.40.50.1360">
    <property type="match status" value="1"/>
</dbReference>
<dbReference type="Proteomes" id="UP001597326">
    <property type="component" value="Unassembled WGS sequence"/>
</dbReference>
<keyword evidence="3" id="KW-0238">DNA-binding</keyword>
<organism evidence="7 8">
    <name type="scientific">Luteococcus peritonei</name>
    <dbReference type="NCBI Taxonomy" id="88874"/>
    <lineage>
        <taxon>Bacteria</taxon>
        <taxon>Bacillati</taxon>
        <taxon>Actinomycetota</taxon>
        <taxon>Actinomycetes</taxon>
        <taxon>Propionibacteriales</taxon>
        <taxon>Propionibacteriaceae</taxon>
        <taxon>Luteococcus</taxon>
    </lineage>
</organism>
<dbReference type="Gene3D" id="1.10.10.60">
    <property type="entry name" value="Homeodomain-like"/>
    <property type="match status" value="1"/>
</dbReference>
<dbReference type="InterPro" id="IPR037171">
    <property type="entry name" value="NagB/RpiA_transferase-like"/>
</dbReference>